<gene>
    <name evidence="12" type="ORF">CVT26_015293</name>
</gene>
<keyword evidence="6" id="KW-0805">Transcription regulation</keyword>
<evidence type="ECO:0000313" key="13">
    <source>
        <dbReference type="Proteomes" id="UP000284706"/>
    </source>
</evidence>
<evidence type="ECO:0000256" key="4">
    <source>
        <dbReference type="ARBA" id="ARBA00022801"/>
    </source>
</evidence>
<comment type="caution">
    <text evidence="12">The sequence shown here is derived from an EMBL/GenBank/DDBJ whole genome shotgun (WGS) entry which is preliminary data.</text>
</comment>
<evidence type="ECO:0000259" key="11">
    <source>
        <dbReference type="Pfam" id="PF00850"/>
    </source>
</evidence>
<dbReference type="Proteomes" id="UP000284706">
    <property type="component" value="Unassembled WGS sequence"/>
</dbReference>
<dbReference type="AlphaFoldDB" id="A0A409W9Y1"/>
<dbReference type="Pfam" id="PF00850">
    <property type="entry name" value="Hist_deacetyl"/>
    <property type="match status" value="1"/>
</dbReference>
<evidence type="ECO:0000256" key="7">
    <source>
        <dbReference type="ARBA" id="ARBA00023163"/>
    </source>
</evidence>
<keyword evidence="7" id="KW-0804">Transcription</keyword>
<proteinExistence type="inferred from homology"/>
<name>A0A409W9Y1_9AGAR</name>
<evidence type="ECO:0000256" key="1">
    <source>
        <dbReference type="ARBA" id="ARBA00004123"/>
    </source>
</evidence>
<accession>A0A409W9Y1</accession>
<keyword evidence="5" id="KW-0156">Chromatin regulator</keyword>
<dbReference type="PRINTS" id="PR01271">
    <property type="entry name" value="HISDACETLASE"/>
</dbReference>
<feature type="compositionally biased region" description="Low complexity" evidence="10">
    <location>
        <begin position="422"/>
        <end position="434"/>
    </location>
</feature>
<evidence type="ECO:0000256" key="8">
    <source>
        <dbReference type="ARBA" id="ARBA00023242"/>
    </source>
</evidence>
<reference evidence="12 13" key="1">
    <citation type="journal article" date="2018" name="Evol. Lett.">
        <title>Horizontal gene cluster transfer increased hallucinogenic mushroom diversity.</title>
        <authorList>
            <person name="Reynolds H.T."/>
            <person name="Vijayakumar V."/>
            <person name="Gluck-Thaler E."/>
            <person name="Korotkin H.B."/>
            <person name="Matheny P.B."/>
            <person name="Slot J.C."/>
        </authorList>
    </citation>
    <scope>NUCLEOTIDE SEQUENCE [LARGE SCALE GENOMIC DNA]</scope>
    <source>
        <strain evidence="12 13">SRW20</strain>
    </source>
</reference>
<keyword evidence="3" id="KW-0678">Repressor</keyword>
<evidence type="ECO:0000256" key="5">
    <source>
        <dbReference type="ARBA" id="ARBA00022853"/>
    </source>
</evidence>
<feature type="region of interest" description="Disordered" evidence="10">
    <location>
        <begin position="586"/>
        <end position="619"/>
    </location>
</feature>
<feature type="domain" description="Histone deacetylase" evidence="11">
    <location>
        <begin position="23"/>
        <end position="312"/>
    </location>
</feature>
<dbReference type="InParanoid" id="A0A409W9Y1"/>
<dbReference type="Gene3D" id="3.40.800.20">
    <property type="entry name" value="Histone deacetylase domain"/>
    <property type="match status" value="1"/>
</dbReference>
<comment type="subcellular location">
    <subcellularLocation>
        <location evidence="1">Nucleus</location>
    </subcellularLocation>
</comment>
<dbReference type="PANTHER" id="PTHR10625">
    <property type="entry name" value="HISTONE DEACETYLASE HDAC1-RELATED"/>
    <property type="match status" value="1"/>
</dbReference>
<evidence type="ECO:0000256" key="6">
    <source>
        <dbReference type="ARBA" id="ARBA00023015"/>
    </source>
</evidence>
<dbReference type="GO" id="GO:0141221">
    <property type="term" value="F:histone deacetylase activity, hydrolytic mechanism"/>
    <property type="evidence" value="ECO:0007669"/>
    <property type="project" value="UniProtKB-EC"/>
</dbReference>
<dbReference type="OrthoDB" id="1918432at2759"/>
<evidence type="ECO:0000256" key="10">
    <source>
        <dbReference type="SAM" id="MobiDB-lite"/>
    </source>
</evidence>
<dbReference type="EMBL" id="NHYE01005271">
    <property type="protein sequence ID" value="PPQ75314.1"/>
    <property type="molecule type" value="Genomic_DNA"/>
</dbReference>
<evidence type="ECO:0000256" key="3">
    <source>
        <dbReference type="ARBA" id="ARBA00022491"/>
    </source>
</evidence>
<feature type="compositionally biased region" description="Acidic residues" evidence="10">
    <location>
        <begin position="601"/>
        <end position="613"/>
    </location>
</feature>
<dbReference type="EC" id="3.5.1.98" evidence="2"/>
<dbReference type="InterPro" id="IPR003084">
    <property type="entry name" value="HDAC_I/II"/>
</dbReference>
<evidence type="ECO:0000256" key="9">
    <source>
        <dbReference type="ARBA" id="ARBA00061569"/>
    </source>
</evidence>
<dbReference type="InterPro" id="IPR023696">
    <property type="entry name" value="Ureohydrolase_dom_sf"/>
</dbReference>
<dbReference type="GO" id="GO:0031507">
    <property type="term" value="P:heterochromatin formation"/>
    <property type="evidence" value="ECO:0007669"/>
    <property type="project" value="TreeGrafter"/>
</dbReference>
<keyword evidence="8" id="KW-0539">Nucleus</keyword>
<evidence type="ECO:0000313" key="12">
    <source>
        <dbReference type="EMBL" id="PPQ75314.1"/>
    </source>
</evidence>
<protein>
    <recommendedName>
        <fullName evidence="2">histone deacetylase</fullName>
        <ecNumber evidence="2">3.5.1.98</ecNumber>
    </recommendedName>
</protein>
<dbReference type="STRING" id="231916.A0A409W9Y1"/>
<dbReference type="InterPro" id="IPR023801">
    <property type="entry name" value="His_deacetylse_dom"/>
</dbReference>
<dbReference type="GO" id="GO:0070210">
    <property type="term" value="C:Rpd3L-Expanded complex"/>
    <property type="evidence" value="ECO:0007669"/>
    <property type="project" value="TreeGrafter"/>
</dbReference>
<feature type="region of interest" description="Disordered" evidence="10">
    <location>
        <begin position="420"/>
        <end position="515"/>
    </location>
</feature>
<dbReference type="PRINTS" id="PR01270">
    <property type="entry name" value="HDASUPER"/>
</dbReference>
<dbReference type="FunFam" id="3.40.800.20:FF:000001">
    <property type="entry name" value="Histone deacetylase"/>
    <property type="match status" value="1"/>
</dbReference>
<keyword evidence="4" id="KW-0378">Hydrolase</keyword>
<evidence type="ECO:0000256" key="2">
    <source>
        <dbReference type="ARBA" id="ARBA00012111"/>
    </source>
</evidence>
<organism evidence="12 13">
    <name type="scientific">Gymnopilus dilepis</name>
    <dbReference type="NCBI Taxonomy" id="231916"/>
    <lineage>
        <taxon>Eukaryota</taxon>
        <taxon>Fungi</taxon>
        <taxon>Dikarya</taxon>
        <taxon>Basidiomycota</taxon>
        <taxon>Agaricomycotina</taxon>
        <taxon>Agaricomycetes</taxon>
        <taxon>Agaricomycetidae</taxon>
        <taxon>Agaricales</taxon>
        <taxon>Agaricineae</taxon>
        <taxon>Hymenogastraceae</taxon>
        <taxon>Gymnopilus</taxon>
    </lineage>
</organism>
<comment type="similarity">
    <text evidence="9">Belongs to the histone deacetylase family. HD Type 1 subfamily.</text>
</comment>
<keyword evidence="13" id="KW-1185">Reference proteome</keyword>
<dbReference type="SUPFAM" id="SSF52768">
    <property type="entry name" value="Arginase/deacetylase"/>
    <property type="match status" value="1"/>
</dbReference>
<dbReference type="PANTHER" id="PTHR10625:SF2">
    <property type="entry name" value="HISTONE DEACETYLASE"/>
    <property type="match status" value="1"/>
</dbReference>
<dbReference type="InterPro" id="IPR000286">
    <property type="entry name" value="HDACs"/>
</dbReference>
<sequence length="619" mass="67824">MSKRKVAYYYDPDVGAYSYGLGHPMKPHRIRITHDLVTAYGMLDKMHILRPKRATPEVMSSFHTDEYVHFLTNVTPETAEKLTYSGTRFLVGEDNPAFDGVFEFCSISAGGSIGAAQRITSGAADIAINWAGGLHHAKKREASGFCYINDIVLGILELLRTYPRVLYIDIDCHHGDGVEEAFYTTDRVMTCSFHKFGEYFPGTGTQEDKGRGKGKGYAVNVPLKDGITDESFKSVFEPVVSKILEVFQPSAVVLQCGADSLAGDKLGCFNITMHGHASCVQFLRKQHVPLILLGGGGYTVKNVARTWTYETACALGVEGEIDPNLPWNEYFEWFGPRYRLEVPCNNMEDLNVRDGSLDIVRENALEQLSRLKGPPSVQMQDVPRESLAHHLGLGLGKENERPKDELDEELARHMRYVYNLQDSGDTTSEESSSAESDHSWDSDEDGSLASSSSNPRWKRQGSPSNSNSNRVNGSSRRKESAAAKKRTRMSLLTGRYFDVPDPSSMSIQEESGYDSEHGYGIGPESGALTNGIGGGGGKRRFFMSIPPENGWDSFMGGGGGVDEAVDMRRGVINGYHAGVNGKLPHSSHDFGGLFESVAGDGEADGDDGEEDDEGRMAVD</sequence>
<dbReference type="GO" id="GO:0032221">
    <property type="term" value="C:Rpd3S complex"/>
    <property type="evidence" value="ECO:0007669"/>
    <property type="project" value="UniProtKB-ARBA"/>
</dbReference>
<feature type="compositionally biased region" description="Low complexity" evidence="10">
    <location>
        <begin position="462"/>
        <end position="474"/>
    </location>
</feature>
<dbReference type="InterPro" id="IPR037138">
    <property type="entry name" value="His_deacetylse_dom_sf"/>
</dbReference>